<evidence type="ECO:0000256" key="1">
    <source>
        <dbReference type="ARBA" id="ARBA00023015"/>
    </source>
</evidence>
<dbReference type="PANTHER" id="PTHR30055">
    <property type="entry name" value="HTH-TYPE TRANSCRIPTIONAL REGULATOR RUTR"/>
    <property type="match status" value="1"/>
</dbReference>
<dbReference type="EMBL" id="JAANNP010000001">
    <property type="protein sequence ID" value="NHC12325.1"/>
    <property type="molecule type" value="Genomic_DNA"/>
</dbReference>
<dbReference type="PRINTS" id="PR00455">
    <property type="entry name" value="HTHTETR"/>
</dbReference>
<dbReference type="Pfam" id="PF17937">
    <property type="entry name" value="TetR_C_28"/>
    <property type="match status" value="1"/>
</dbReference>
<dbReference type="InterPro" id="IPR050109">
    <property type="entry name" value="HTH-type_TetR-like_transc_reg"/>
</dbReference>
<feature type="domain" description="HTH tetR-type" evidence="5">
    <location>
        <begin position="9"/>
        <end position="68"/>
    </location>
</feature>
<dbReference type="Proteomes" id="UP000800981">
    <property type="component" value="Unassembled WGS sequence"/>
</dbReference>
<dbReference type="PROSITE" id="PS50977">
    <property type="entry name" value="HTH_TETR_2"/>
    <property type="match status" value="1"/>
</dbReference>
<evidence type="ECO:0000256" key="4">
    <source>
        <dbReference type="PROSITE-ProRule" id="PRU00335"/>
    </source>
</evidence>
<dbReference type="Gene3D" id="1.10.357.10">
    <property type="entry name" value="Tetracycline Repressor, domain 2"/>
    <property type="match status" value="1"/>
</dbReference>
<organism evidence="6 7">
    <name type="scientific">Motilibacter deserti</name>
    <dbReference type="NCBI Taxonomy" id="2714956"/>
    <lineage>
        <taxon>Bacteria</taxon>
        <taxon>Bacillati</taxon>
        <taxon>Actinomycetota</taxon>
        <taxon>Actinomycetes</taxon>
        <taxon>Motilibacterales</taxon>
        <taxon>Motilibacteraceae</taxon>
        <taxon>Motilibacter</taxon>
    </lineage>
</organism>
<dbReference type="InterPro" id="IPR041479">
    <property type="entry name" value="TetR_CgmR_C"/>
</dbReference>
<name>A0ABX0GPE3_9ACTN</name>
<evidence type="ECO:0000259" key="5">
    <source>
        <dbReference type="PROSITE" id="PS50977"/>
    </source>
</evidence>
<reference evidence="6 7" key="1">
    <citation type="submission" date="2020-03" db="EMBL/GenBank/DDBJ databases">
        <title>Two novel Motilibacter sp.</title>
        <authorList>
            <person name="Liu S."/>
        </authorList>
    </citation>
    <scope>NUCLEOTIDE SEQUENCE [LARGE SCALE GENOMIC DNA]</scope>
    <source>
        <strain evidence="6 7">E257</strain>
    </source>
</reference>
<keyword evidence="2 4" id="KW-0238">DNA-binding</keyword>
<dbReference type="PROSITE" id="PS51318">
    <property type="entry name" value="TAT"/>
    <property type="match status" value="1"/>
</dbReference>
<proteinExistence type="predicted"/>
<dbReference type="InterPro" id="IPR001647">
    <property type="entry name" value="HTH_TetR"/>
</dbReference>
<evidence type="ECO:0000256" key="2">
    <source>
        <dbReference type="ARBA" id="ARBA00023125"/>
    </source>
</evidence>
<dbReference type="Pfam" id="PF00440">
    <property type="entry name" value="TetR_N"/>
    <property type="match status" value="1"/>
</dbReference>
<dbReference type="InterPro" id="IPR006311">
    <property type="entry name" value="TAT_signal"/>
</dbReference>
<keyword evidence="7" id="KW-1185">Reference proteome</keyword>
<dbReference type="PANTHER" id="PTHR30055:SF234">
    <property type="entry name" value="HTH-TYPE TRANSCRIPTIONAL REGULATOR BETI"/>
    <property type="match status" value="1"/>
</dbReference>
<dbReference type="RefSeq" id="WP_166276486.1">
    <property type="nucleotide sequence ID" value="NZ_JAANNP010000001.1"/>
</dbReference>
<gene>
    <name evidence="6" type="ORF">G9H71_00830</name>
</gene>
<evidence type="ECO:0000256" key="3">
    <source>
        <dbReference type="ARBA" id="ARBA00023163"/>
    </source>
</evidence>
<sequence length="190" mass="19875">MAGKERDTARTRRAVLDAAAAAVVAHGAGVSLDAIARAADVSKGGLLHHFGSRDALLLEVAEDQAELFRDAVAAAVDPADHAKGRLVRAYVSVTFAALDDGPAAHDYVVLAAALSAVPGVVEVMRLDKQRWDEAFAADGLDPDRVLLVVRAADGAAVAGLYEGGYDVEQLRRTRELLLALTREDGPLVGS</sequence>
<evidence type="ECO:0000313" key="6">
    <source>
        <dbReference type="EMBL" id="NHC12325.1"/>
    </source>
</evidence>
<protein>
    <submittedName>
        <fullName evidence="6">TetR/AcrR family transcriptional regulator</fullName>
    </submittedName>
</protein>
<feature type="DNA-binding region" description="H-T-H motif" evidence="4">
    <location>
        <begin position="31"/>
        <end position="50"/>
    </location>
</feature>
<accession>A0ABX0GPE3</accession>
<evidence type="ECO:0000313" key="7">
    <source>
        <dbReference type="Proteomes" id="UP000800981"/>
    </source>
</evidence>
<dbReference type="InterPro" id="IPR009057">
    <property type="entry name" value="Homeodomain-like_sf"/>
</dbReference>
<keyword evidence="3" id="KW-0804">Transcription</keyword>
<keyword evidence="1" id="KW-0805">Transcription regulation</keyword>
<comment type="caution">
    <text evidence="6">The sequence shown here is derived from an EMBL/GenBank/DDBJ whole genome shotgun (WGS) entry which is preliminary data.</text>
</comment>
<dbReference type="SUPFAM" id="SSF46689">
    <property type="entry name" value="Homeodomain-like"/>
    <property type="match status" value="1"/>
</dbReference>